<accession>M1PWZ5</accession>
<dbReference type="Pfam" id="PF17680">
    <property type="entry name" value="FlgO"/>
    <property type="match status" value="1"/>
</dbReference>
<dbReference type="InterPro" id="IPR036365">
    <property type="entry name" value="PGBD-like_sf"/>
</dbReference>
<evidence type="ECO:0000313" key="4">
    <source>
        <dbReference type="EMBL" id="AGF93684.1"/>
    </source>
</evidence>
<dbReference type="InterPro" id="IPR002477">
    <property type="entry name" value="Peptidoglycan-bd-like"/>
</dbReference>
<dbReference type="SUPFAM" id="SSF47090">
    <property type="entry name" value="PGBD-like"/>
    <property type="match status" value="1"/>
</dbReference>
<name>M1PWZ5_9ZZZZ</name>
<dbReference type="AlphaFoldDB" id="M1PWZ5"/>
<dbReference type="Gene3D" id="1.10.101.10">
    <property type="entry name" value="PGBD-like superfamily/PGBD"/>
    <property type="match status" value="1"/>
</dbReference>
<sequence>MKRILLFGFFLLPVVFGVQVVSAEVAPFYKSENYLGDAAKTIAYKLDQNLMHRLNRSLPVIKTSLVNIDNLKKSSTLGRYLGDQIGVEFANYGYKVNELGLRSGSILMKKGRGEFALTRDVEKVVRDNEVQAVILGTYCKGKRYVDVSVRIVSAIDQSIISSCNVRIRKTPSIEGMLKESRYDDSGMDESETNDAGTNKSKELAGGPYESGKVELDQQSIIDTRIVQKRLRKLDFYHGCIDGIWGPKTQKALENFKQAYHIPDPEEWNMQTQKKLFSLP</sequence>
<proteinExistence type="predicted"/>
<dbReference type="Pfam" id="PF01471">
    <property type="entry name" value="PG_binding_1"/>
    <property type="match status" value="1"/>
</dbReference>
<gene>
    <name evidence="4" type="ORF">FLSS-16_0025</name>
</gene>
<dbReference type="EMBL" id="JX684102">
    <property type="protein sequence ID" value="AGF93684.1"/>
    <property type="molecule type" value="Genomic_DNA"/>
</dbReference>
<organism evidence="4">
    <name type="scientific">uncultured organism</name>
    <dbReference type="NCBI Taxonomy" id="155900"/>
    <lineage>
        <taxon>unclassified sequences</taxon>
        <taxon>environmental samples</taxon>
    </lineage>
</organism>
<evidence type="ECO:0000259" key="3">
    <source>
        <dbReference type="Pfam" id="PF17680"/>
    </source>
</evidence>
<protein>
    <recommendedName>
        <fullName evidence="5">Peptidoglycan binding-like domain-containing protein</fullName>
    </recommendedName>
</protein>
<evidence type="ECO:0008006" key="5">
    <source>
        <dbReference type="Google" id="ProtNLM"/>
    </source>
</evidence>
<dbReference type="InterPro" id="IPR036366">
    <property type="entry name" value="PGBDSf"/>
</dbReference>
<evidence type="ECO:0000256" key="1">
    <source>
        <dbReference type="SAM" id="MobiDB-lite"/>
    </source>
</evidence>
<feature type="domain" description="FlgO" evidence="3">
    <location>
        <begin position="41"/>
        <end position="170"/>
    </location>
</feature>
<feature type="domain" description="Peptidoglycan binding-like" evidence="2">
    <location>
        <begin position="223"/>
        <end position="262"/>
    </location>
</feature>
<feature type="region of interest" description="Disordered" evidence="1">
    <location>
        <begin position="178"/>
        <end position="208"/>
    </location>
</feature>
<reference evidence="4" key="1">
    <citation type="journal article" date="2013" name="Syst. Appl. Microbiol.">
        <title>New insights into the archaeal diversity of a hypersaline microbial mat obtained by a metagenomic approach.</title>
        <authorList>
            <person name="Lopez-Lopez A."/>
            <person name="Richter M."/>
            <person name="Pena A."/>
            <person name="Tamames J."/>
            <person name="Rossello-Mora R."/>
        </authorList>
    </citation>
    <scope>NUCLEOTIDE SEQUENCE</scope>
</reference>
<dbReference type="InterPro" id="IPR041215">
    <property type="entry name" value="FlgO_dom"/>
</dbReference>
<evidence type="ECO:0000259" key="2">
    <source>
        <dbReference type="Pfam" id="PF01471"/>
    </source>
</evidence>